<dbReference type="AlphaFoldDB" id="B9T5R0"/>
<dbReference type="Proteomes" id="UP000008311">
    <property type="component" value="Unassembled WGS sequence"/>
</dbReference>
<evidence type="ECO:0000313" key="1">
    <source>
        <dbReference type="EMBL" id="EEF28814.1"/>
    </source>
</evidence>
<protein>
    <submittedName>
        <fullName evidence="1">Uncharacterized protein</fullName>
    </submittedName>
</protein>
<organism evidence="1 2">
    <name type="scientific">Ricinus communis</name>
    <name type="common">Castor bean</name>
    <dbReference type="NCBI Taxonomy" id="3988"/>
    <lineage>
        <taxon>Eukaryota</taxon>
        <taxon>Viridiplantae</taxon>
        <taxon>Streptophyta</taxon>
        <taxon>Embryophyta</taxon>
        <taxon>Tracheophyta</taxon>
        <taxon>Spermatophyta</taxon>
        <taxon>Magnoliopsida</taxon>
        <taxon>eudicotyledons</taxon>
        <taxon>Gunneridae</taxon>
        <taxon>Pentapetalae</taxon>
        <taxon>rosids</taxon>
        <taxon>fabids</taxon>
        <taxon>Malpighiales</taxon>
        <taxon>Euphorbiaceae</taxon>
        <taxon>Acalyphoideae</taxon>
        <taxon>Acalypheae</taxon>
        <taxon>Ricinus</taxon>
    </lineage>
</organism>
<reference evidence="2" key="1">
    <citation type="journal article" date="2010" name="Nat. Biotechnol.">
        <title>Draft genome sequence of the oilseed species Ricinus communis.</title>
        <authorList>
            <person name="Chan A.P."/>
            <person name="Crabtree J."/>
            <person name="Zhao Q."/>
            <person name="Lorenzi H."/>
            <person name="Orvis J."/>
            <person name="Puiu D."/>
            <person name="Melake-Berhan A."/>
            <person name="Jones K.M."/>
            <person name="Redman J."/>
            <person name="Chen G."/>
            <person name="Cahoon E.B."/>
            <person name="Gedil M."/>
            <person name="Stanke M."/>
            <person name="Haas B.J."/>
            <person name="Wortman J.R."/>
            <person name="Fraser-Liggett C.M."/>
            <person name="Ravel J."/>
            <person name="Rabinowicz P.D."/>
        </authorList>
    </citation>
    <scope>NUCLEOTIDE SEQUENCE [LARGE SCALE GENOMIC DNA]</scope>
    <source>
        <strain evidence="2">cv. Hale</strain>
    </source>
</reference>
<dbReference type="EMBL" id="EQ974544">
    <property type="protein sequence ID" value="EEF28814.1"/>
    <property type="molecule type" value="Genomic_DNA"/>
</dbReference>
<name>B9T5R0_RICCO</name>
<sequence>MAGGGGTVRKAYLCSLLRVCEIRKEMDSRPAVDWFQVGASKSIDWEVQLCDGFREKNHIAYCLALNCSKGVHELRAAPAPAKDFSLGRSYSSDIWVGQFFT</sequence>
<proteinExistence type="predicted"/>
<accession>B9T5R0</accession>
<gene>
    <name evidence="1" type="ORF">RCOM_0366390</name>
</gene>
<dbReference type="InParanoid" id="B9T5R0"/>
<keyword evidence="2" id="KW-1185">Reference proteome</keyword>
<evidence type="ECO:0000313" key="2">
    <source>
        <dbReference type="Proteomes" id="UP000008311"/>
    </source>
</evidence>